<name>A0ABD2ZPC7_9GENT</name>
<sequence>MKGVTLFKPKPRTPADLVRQTRDLLNHVHQIPDKSKSKRDCQSQEKMINSIGKVMEDLKLILYGDSENQPVTTSCAQLTEEFFKENTLRLLINCLPKLNLESRKDATLVVANLLRQKVRSRLIACDYLENNLDLIDVLVGGYENNVMETVALHYGSMLKECIRHQVLARHVLGSEIMMKKIFEYVQLSNYEIAVDAVENFKQLLTRHKSIVTEFLAKNFDWFFAEYNSKLLQSKNYFTRRQAVELLGEMLLDRSNSGVMARYVKSKDNLRVFMNLLTDSSKTIQIEAFQVFKLFAVNPNKPTEIVRILMANRNKLLRLLFAELKIDKRVDQQFEDDKAQVVKEIAALELKVGA</sequence>
<comment type="similarity">
    <text evidence="1">Belongs to the Mo25 family.</text>
</comment>
<keyword evidence="3" id="KW-1185">Reference proteome</keyword>
<proteinExistence type="inferred from homology"/>
<gene>
    <name evidence="2" type="ORF">ACH5RR_019247</name>
</gene>
<reference evidence="2 3" key="1">
    <citation type="submission" date="2024-11" db="EMBL/GenBank/DDBJ databases">
        <title>A near-complete genome assembly of Cinchona calisaya.</title>
        <authorList>
            <person name="Lian D.C."/>
            <person name="Zhao X.W."/>
            <person name="Wei L."/>
        </authorList>
    </citation>
    <scope>NUCLEOTIDE SEQUENCE [LARGE SCALE GENOMIC DNA]</scope>
    <source>
        <tissue evidence="2">Nenye</tissue>
    </source>
</reference>
<dbReference type="InterPro" id="IPR016024">
    <property type="entry name" value="ARM-type_fold"/>
</dbReference>
<dbReference type="PANTHER" id="PTHR10182">
    <property type="entry name" value="CALCIUM-BINDING PROTEIN 39-RELATED"/>
    <property type="match status" value="1"/>
</dbReference>
<dbReference type="Proteomes" id="UP001630127">
    <property type="component" value="Unassembled WGS sequence"/>
</dbReference>
<dbReference type="AlphaFoldDB" id="A0ABD2ZPC7"/>
<evidence type="ECO:0000256" key="1">
    <source>
        <dbReference type="ARBA" id="ARBA00011012"/>
    </source>
</evidence>
<dbReference type="InterPro" id="IPR011989">
    <property type="entry name" value="ARM-like"/>
</dbReference>
<dbReference type="SUPFAM" id="SSF48371">
    <property type="entry name" value="ARM repeat"/>
    <property type="match status" value="1"/>
</dbReference>
<dbReference type="Gene3D" id="1.25.10.10">
    <property type="entry name" value="Leucine-rich Repeat Variant"/>
    <property type="match status" value="1"/>
</dbReference>
<accession>A0ABD2ZPC7</accession>
<comment type="caution">
    <text evidence="2">The sequence shown here is derived from an EMBL/GenBank/DDBJ whole genome shotgun (WGS) entry which is preliminary data.</text>
</comment>
<dbReference type="InterPro" id="IPR013878">
    <property type="entry name" value="Mo25"/>
</dbReference>
<evidence type="ECO:0000313" key="2">
    <source>
        <dbReference type="EMBL" id="KAL3521098.1"/>
    </source>
</evidence>
<evidence type="ECO:0000313" key="3">
    <source>
        <dbReference type="Proteomes" id="UP001630127"/>
    </source>
</evidence>
<organism evidence="2 3">
    <name type="scientific">Cinchona calisaya</name>
    <dbReference type="NCBI Taxonomy" id="153742"/>
    <lineage>
        <taxon>Eukaryota</taxon>
        <taxon>Viridiplantae</taxon>
        <taxon>Streptophyta</taxon>
        <taxon>Embryophyta</taxon>
        <taxon>Tracheophyta</taxon>
        <taxon>Spermatophyta</taxon>
        <taxon>Magnoliopsida</taxon>
        <taxon>eudicotyledons</taxon>
        <taxon>Gunneridae</taxon>
        <taxon>Pentapetalae</taxon>
        <taxon>asterids</taxon>
        <taxon>lamiids</taxon>
        <taxon>Gentianales</taxon>
        <taxon>Rubiaceae</taxon>
        <taxon>Cinchonoideae</taxon>
        <taxon>Cinchoneae</taxon>
        <taxon>Cinchona</taxon>
    </lineage>
</organism>
<dbReference type="PANTHER" id="PTHR10182:SF12">
    <property type="entry name" value="OS07G0585100 PROTEIN"/>
    <property type="match status" value="1"/>
</dbReference>
<dbReference type="Pfam" id="PF08569">
    <property type="entry name" value="Mo25"/>
    <property type="match status" value="1"/>
</dbReference>
<protein>
    <submittedName>
        <fullName evidence="2">Uncharacterized protein</fullName>
    </submittedName>
</protein>
<dbReference type="EMBL" id="JBJUIK010000008">
    <property type="protein sequence ID" value="KAL3521098.1"/>
    <property type="molecule type" value="Genomic_DNA"/>
</dbReference>